<sequence>MDTPNGQDTPTKNLRDHVILLVRRLRAMGLPTSPADAVNALAALEHVDLGDPAEVRSALRLVLARRPEDLPVLERELDAFFWGDPVRQRLPGWLARRRPAATSATSDPVGDRHHGDPADDSHPPDRDPLSEAASASSRSSPGHPDARSDSRSAAEAGDEPAGGDPAGHPDDGTGPTAEAAGSRATDGDPDHPRAPGADSVQDLGLHLILAVLPAAASAGAGTGVEADGSSHGSRAWQARAGGSPGGYSPLAVLTRRDVQLLHDEDRRLVMAAASQLGRWLATRPSRRFVRARKGAIDGRRALREAARKAGDLFQWPRRRRRAGRLRLVAVLDVSGSMDVYSQLFLHFLHGLQQQGGRVETFAVGTRLTRLTTVLRTPRPEAAMARAAAVTADWSGGTRLGEGLWRLADRYGHLLDRDTVLLVISDGLDRGDLGLLDRALRACRRRVRALIWLNPLAGDPRYEPLARGMQVALPYVDVLAPAHSLESLVQLSQELRRQAWAVHRLRRTNRPRARRLPS</sequence>
<dbReference type="Gene3D" id="3.40.50.410">
    <property type="entry name" value="von Willebrand factor, type A domain"/>
    <property type="match status" value="1"/>
</dbReference>
<feature type="compositionally biased region" description="Low complexity" evidence="1">
    <location>
        <begin position="130"/>
        <end position="140"/>
    </location>
</feature>
<dbReference type="InterPro" id="IPR008912">
    <property type="entry name" value="Uncharacterised_CoxE"/>
</dbReference>
<dbReference type="EMBL" id="CP132508">
    <property type="protein sequence ID" value="WPD18297.1"/>
    <property type="molecule type" value="Genomic_DNA"/>
</dbReference>
<dbReference type="PANTHER" id="PTHR39338:SF6">
    <property type="entry name" value="BLL5662 PROTEIN"/>
    <property type="match status" value="1"/>
</dbReference>
<proteinExistence type="predicted"/>
<feature type="region of interest" description="Disordered" evidence="1">
    <location>
        <begin position="220"/>
        <end position="248"/>
    </location>
</feature>
<feature type="domain" description="VWFA" evidence="2">
    <location>
        <begin position="324"/>
        <end position="493"/>
    </location>
</feature>
<gene>
    <name evidence="3" type="ORF">Q5761_07900</name>
</gene>
<keyword evidence="4" id="KW-1185">Reference proteome</keyword>
<dbReference type="CDD" id="cd00198">
    <property type="entry name" value="vWFA"/>
    <property type="match status" value="1"/>
</dbReference>
<dbReference type="SUPFAM" id="SSF53300">
    <property type="entry name" value="vWA-like"/>
    <property type="match status" value="1"/>
</dbReference>
<dbReference type="SMART" id="SM00327">
    <property type="entry name" value="VWA"/>
    <property type="match status" value="1"/>
</dbReference>
<dbReference type="Pfam" id="PF05762">
    <property type="entry name" value="VWA_CoxE"/>
    <property type="match status" value="1"/>
</dbReference>
<evidence type="ECO:0000313" key="3">
    <source>
        <dbReference type="EMBL" id="WPD18297.1"/>
    </source>
</evidence>
<name>A0ABZ0QLB9_9FIRM</name>
<feature type="region of interest" description="Disordered" evidence="1">
    <location>
        <begin position="97"/>
        <end position="199"/>
    </location>
</feature>
<dbReference type="RefSeq" id="WP_318750148.1">
    <property type="nucleotide sequence ID" value="NZ_CP132508.1"/>
</dbReference>
<feature type="compositionally biased region" description="Basic and acidic residues" evidence="1">
    <location>
        <begin position="109"/>
        <end position="129"/>
    </location>
</feature>
<organism evidence="3 4">
    <name type="scientific">Thermaerobacter composti</name>
    <dbReference type="NCBI Taxonomy" id="554949"/>
    <lineage>
        <taxon>Bacteria</taxon>
        <taxon>Bacillati</taxon>
        <taxon>Bacillota</taxon>
        <taxon>Clostridia</taxon>
        <taxon>Eubacteriales</taxon>
        <taxon>Clostridiales Family XVII. Incertae Sedis</taxon>
        <taxon>Thermaerobacter</taxon>
    </lineage>
</organism>
<dbReference type="PIRSF" id="PIRSF010256">
    <property type="entry name" value="CoxE_vWa"/>
    <property type="match status" value="1"/>
</dbReference>
<dbReference type="InterPro" id="IPR011195">
    <property type="entry name" value="UCP010256"/>
</dbReference>
<accession>A0ABZ0QLB9</accession>
<dbReference type="InterPro" id="IPR036465">
    <property type="entry name" value="vWFA_dom_sf"/>
</dbReference>
<evidence type="ECO:0000256" key="1">
    <source>
        <dbReference type="SAM" id="MobiDB-lite"/>
    </source>
</evidence>
<evidence type="ECO:0000259" key="2">
    <source>
        <dbReference type="SMART" id="SM00327"/>
    </source>
</evidence>
<reference evidence="3 4" key="1">
    <citation type="submission" date="2023-08" db="EMBL/GenBank/DDBJ databases">
        <title>Genome sequence of Thermaerobacter compostii strain Ins1, a spore-forming filamentous bacterium isolated from a deep geothermal reservoir.</title>
        <authorList>
            <person name="Bregnard D."/>
            <person name="Gonzalez D."/>
            <person name="Junier P."/>
        </authorList>
    </citation>
    <scope>NUCLEOTIDE SEQUENCE [LARGE SCALE GENOMIC DNA]</scope>
    <source>
        <strain evidence="3 4">Ins1</strain>
    </source>
</reference>
<dbReference type="InterPro" id="IPR002035">
    <property type="entry name" value="VWF_A"/>
</dbReference>
<dbReference type="PANTHER" id="PTHR39338">
    <property type="entry name" value="BLL5662 PROTEIN-RELATED"/>
    <property type="match status" value="1"/>
</dbReference>
<dbReference type="Proteomes" id="UP001304683">
    <property type="component" value="Chromosome"/>
</dbReference>
<evidence type="ECO:0000313" key="4">
    <source>
        <dbReference type="Proteomes" id="UP001304683"/>
    </source>
</evidence>
<protein>
    <submittedName>
        <fullName evidence="3">VWA domain-containing protein</fullName>
    </submittedName>
</protein>